<dbReference type="Proteomes" id="UP000775872">
    <property type="component" value="Unassembled WGS sequence"/>
</dbReference>
<evidence type="ECO:0000313" key="3">
    <source>
        <dbReference type="Proteomes" id="UP000775872"/>
    </source>
</evidence>
<dbReference type="EMBL" id="CABFOC020000051">
    <property type="protein sequence ID" value="CAH0054612.1"/>
    <property type="molecule type" value="Genomic_DNA"/>
</dbReference>
<comment type="caution">
    <text evidence="2">The sequence shown here is derived from an EMBL/GenBank/DDBJ whole genome shotgun (WGS) entry which is preliminary data.</text>
</comment>
<evidence type="ECO:0000256" key="1">
    <source>
        <dbReference type="SAM" id="MobiDB-lite"/>
    </source>
</evidence>
<reference evidence="2 3" key="2">
    <citation type="submission" date="2021-10" db="EMBL/GenBank/DDBJ databases">
        <authorList>
            <person name="Piombo E."/>
        </authorList>
    </citation>
    <scope>NUCLEOTIDE SEQUENCE [LARGE SCALE GENOMIC DNA]</scope>
</reference>
<sequence>MEVVLCFAGVIHLAKKLTRKFHEVKINASVFELEITISCNNLVQTANSLNTANKNLGTLCSEHIESSICKHMKKQLPLLEEGRQGIWDMLKWLSRQAQSFKGSWGFVVMWKWKNLKPFFDWLGAQMQFMLLNILVINSTVELNMVAEYLTAHGIDSSPCSSRLSIKDYRRQIEKLQEAQQLREGQLPLMTKILSISQKYTRDSMDMLRTLKKTYSPPAAPTSPSHATAARPQNPVQEQQEPTLIIDSRHNEDVSSHYLKPRDPIRPTRSVLSQINIRIPINIISVYKALELDLPIEDLESGDPQKVRYISSKHRATNWKIVGKTLDVKIYSDSNAHSKPKTLSLFVVGALLDPPIILGQPFLKQSKRYSRNE</sequence>
<feature type="region of interest" description="Disordered" evidence="1">
    <location>
        <begin position="213"/>
        <end position="239"/>
    </location>
</feature>
<accession>A0A9N9ZFK5</accession>
<evidence type="ECO:0000313" key="2">
    <source>
        <dbReference type="EMBL" id="CAH0054612.1"/>
    </source>
</evidence>
<protein>
    <submittedName>
        <fullName evidence="2">Uncharacterized protein</fullName>
    </submittedName>
</protein>
<organism evidence="2 3">
    <name type="scientific">Clonostachys solani</name>
    <dbReference type="NCBI Taxonomy" id="160281"/>
    <lineage>
        <taxon>Eukaryota</taxon>
        <taxon>Fungi</taxon>
        <taxon>Dikarya</taxon>
        <taxon>Ascomycota</taxon>
        <taxon>Pezizomycotina</taxon>
        <taxon>Sordariomycetes</taxon>
        <taxon>Hypocreomycetidae</taxon>
        <taxon>Hypocreales</taxon>
        <taxon>Bionectriaceae</taxon>
        <taxon>Clonostachys</taxon>
    </lineage>
</organism>
<feature type="compositionally biased region" description="Low complexity" evidence="1">
    <location>
        <begin position="213"/>
        <end position="231"/>
    </location>
</feature>
<dbReference type="OrthoDB" id="5149230at2759"/>
<reference evidence="3" key="1">
    <citation type="submission" date="2019-06" db="EMBL/GenBank/DDBJ databases">
        <authorList>
            <person name="Broberg M."/>
        </authorList>
    </citation>
    <scope>NUCLEOTIDE SEQUENCE [LARGE SCALE GENOMIC DNA]</scope>
</reference>
<keyword evidence="3" id="KW-1185">Reference proteome</keyword>
<name>A0A9N9ZFK5_9HYPO</name>
<proteinExistence type="predicted"/>
<gene>
    <name evidence="2" type="ORF">CSOL1703_00016679</name>
</gene>
<dbReference type="AlphaFoldDB" id="A0A9N9ZFK5"/>